<keyword evidence="6" id="KW-1185">Reference proteome</keyword>
<dbReference type="PANTHER" id="PTHR42715">
    <property type="entry name" value="BETA-GLUCOSIDASE"/>
    <property type="match status" value="1"/>
</dbReference>
<dbReference type="PANTHER" id="PTHR42715:SF10">
    <property type="entry name" value="BETA-GLUCOSIDASE"/>
    <property type="match status" value="1"/>
</dbReference>
<dbReference type="EMBL" id="AP017313">
    <property type="protein sequence ID" value="BAU52092.1"/>
    <property type="molecule type" value="Genomic_DNA"/>
</dbReference>
<evidence type="ECO:0000313" key="6">
    <source>
        <dbReference type="Proteomes" id="UP000218263"/>
    </source>
</evidence>
<dbReference type="InterPro" id="IPR013783">
    <property type="entry name" value="Ig-like_fold"/>
</dbReference>
<evidence type="ECO:0000256" key="1">
    <source>
        <dbReference type="ARBA" id="ARBA00005336"/>
    </source>
</evidence>
<dbReference type="Gene3D" id="3.20.20.300">
    <property type="entry name" value="Glycoside hydrolase, family 3, N-terminal domain"/>
    <property type="match status" value="1"/>
</dbReference>
<dbReference type="InterPro" id="IPR002772">
    <property type="entry name" value="Glyco_hydro_3_C"/>
</dbReference>
<name>A0A110B0B3_9SPHI</name>
<dbReference type="FunFam" id="2.60.40.10:FF:000495">
    <property type="entry name" value="Periplasmic beta-glucosidase"/>
    <property type="match status" value="1"/>
</dbReference>
<protein>
    <submittedName>
        <fullName evidence="5">Thermostable beta-glucosidase B</fullName>
        <ecNumber evidence="5">3.2.1.21</ecNumber>
    </submittedName>
</protein>
<proteinExistence type="inferred from homology"/>
<dbReference type="InterPro" id="IPR017853">
    <property type="entry name" value="GH"/>
</dbReference>
<dbReference type="SMART" id="SM01217">
    <property type="entry name" value="Fn3_like"/>
    <property type="match status" value="1"/>
</dbReference>
<dbReference type="RefSeq" id="WP_096349452.1">
    <property type="nucleotide sequence ID" value="NZ_AP017313.1"/>
</dbReference>
<dbReference type="InterPro" id="IPR036962">
    <property type="entry name" value="Glyco_hydro_3_N_sf"/>
</dbReference>
<dbReference type="SUPFAM" id="SSF52279">
    <property type="entry name" value="Beta-D-glucan exohydrolase, C-terminal domain"/>
    <property type="match status" value="1"/>
</dbReference>
<reference evidence="5 6" key="1">
    <citation type="submission" date="2015-12" db="EMBL/GenBank/DDBJ databases">
        <title>Genome sequence of Mucilaginibacter gotjawali.</title>
        <authorList>
            <person name="Lee J.S."/>
            <person name="Lee K.C."/>
            <person name="Kim K.K."/>
            <person name="Lee B.W."/>
        </authorList>
    </citation>
    <scope>NUCLEOTIDE SEQUENCE [LARGE SCALE GENOMIC DNA]</scope>
    <source>
        <strain evidence="5 6">SA3-7</strain>
    </source>
</reference>
<dbReference type="AlphaFoldDB" id="A0A110B0B3"/>
<comment type="similarity">
    <text evidence="1 4">Belongs to the glycosyl hydrolase 3 family.</text>
</comment>
<evidence type="ECO:0000256" key="3">
    <source>
        <dbReference type="ARBA" id="ARBA00023277"/>
    </source>
</evidence>
<evidence type="ECO:0000313" key="5">
    <source>
        <dbReference type="EMBL" id="BAU52092.1"/>
    </source>
</evidence>
<dbReference type="Pfam" id="PF14310">
    <property type="entry name" value="Fn3-like"/>
    <property type="match status" value="1"/>
</dbReference>
<dbReference type="InterPro" id="IPR026891">
    <property type="entry name" value="Fn3-like"/>
</dbReference>
<dbReference type="SUPFAM" id="SSF51445">
    <property type="entry name" value="(Trans)glycosidases"/>
    <property type="match status" value="1"/>
</dbReference>
<dbReference type="InterPro" id="IPR001764">
    <property type="entry name" value="Glyco_hydro_3_N"/>
</dbReference>
<gene>
    <name evidence="5" type="primary">bglB_1</name>
    <name evidence="5" type="ORF">MgSA37_00242</name>
</gene>
<dbReference type="GO" id="GO:0008422">
    <property type="term" value="F:beta-glucosidase activity"/>
    <property type="evidence" value="ECO:0007669"/>
    <property type="project" value="UniProtKB-EC"/>
</dbReference>
<dbReference type="InterPro" id="IPR036881">
    <property type="entry name" value="Glyco_hydro_3_C_sf"/>
</dbReference>
<keyword evidence="4 5" id="KW-0326">Glycosidase</keyword>
<dbReference type="OrthoDB" id="9758670at2"/>
<dbReference type="Pfam" id="PF00933">
    <property type="entry name" value="Glyco_hydro_3"/>
    <property type="match status" value="1"/>
</dbReference>
<dbReference type="PRINTS" id="PR00133">
    <property type="entry name" value="GLHYDRLASE3"/>
</dbReference>
<keyword evidence="3" id="KW-0119">Carbohydrate metabolism</keyword>
<dbReference type="Pfam" id="PF01915">
    <property type="entry name" value="Glyco_hydro_3_C"/>
    <property type="match status" value="1"/>
</dbReference>
<organism evidence="5 6">
    <name type="scientific">Mucilaginibacter gotjawali</name>
    <dbReference type="NCBI Taxonomy" id="1550579"/>
    <lineage>
        <taxon>Bacteria</taxon>
        <taxon>Pseudomonadati</taxon>
        <taxon>Bacteroidota</taxon>
        <taxon>Sphingobacteriia</taxon>
        <taxon>Sphingobacteriales</taxon>
        <taxon>Sphingobacteriaceae</taxon>
        <taxon>Mucilaginibacter</taxon>
    </lineage>
</organism>
<dbReference type="GO" id="GO:0005975">
    <property type="term" value="P:carbohydrate metabolic process"/>
    <property type="evidence" value="ECO:0007669"/>
    <property type="project" value="InterPro"/>
</dbReference>
<evidence type="ECO:0000256" key="4">
    <source>
        <dbReference type="RuleBase" id="RU361161"/>
    </source>
</evidence>
<dbReference type="PROSITE" id="PS00775">
    <property type="entry name" value="GLYCOSYL_HYDROL_F3"/>
    <property type="match status" value="1"/>
</dbReference>
<keyword evidence="2 4" id="KW-0378">Hydrolase</keyword>
<dbReference type="Gene3D" id="2.60.40.10">
    <property type="entry name" value="Immunoglobulins"/>
    <property type="match status" value="1"/>
</dbReference>
<dbReference type="Proteomes" id="UP000218263">
    <property type="component" value="Chromosome"/>
</dbReference>
<evidence type="ECO:0000256" key="2">
    <source>
        <dbReference type="ARBA" id="ARBA00022801"/>
    </source>
</evidence>
<sequence length="803" mass="85639">MRLTHKPLTALLVLFSAFVLTAHAQGKKPLPQLGKSSLKQVVDAMTVEEKAKLVVGMGFKMPGMPPPVKGEKPKPVNIGGFTLPPSDPEAYDVPEKVAGTAGRTHAILRLGIPSITVSDGPAGLRIDPTRPNDKKTYYATAFPVATLLASSWDTALVKKVGVAFGNEIREYGVDVILGPALNIHRNPLGGRNFEYYSEDPLVAGSMTAAIVNGIQSQGVGTSIKHFAANNQETNRNSINTIVSERAMREIYLKGFEIAVKASQPWTVMSSYNRVNGTYTSERRDLQTDILKREWGFKGFVMTDWFGGSDAVAQMNAGNDLLMPGNPDQSDAIVAAVKGGTLSIAQLDANVTRMLKIILKSPTFKGYKYSDKPDLKGHAAVSRMAAAQGMVLLKNEGAALPLTKGKKVAVFGNTSYALIAGGTGSGDVHKAYTVMLPQGLANAGIKVQPALAKAYADYIVDAKAKQPKNPNFFMAPPPIPEMDATSLVEKEADGADAAIITIGRNAGEGADRKVENDFTLTDAEKALINGVSTAFHAKGKKVVVVLNIGGVIEVASWRDSVDGILLAWQPGLEGGNAIADVLSGKVNPSGKLASTFPVAYQDVPSAKNFPGKEFPRPAGQAPNPMVGAPSEVVYQEGVYVGYRYYDSFKIKPAYEFGYGLSYTKFKLSDVKVSAPEFKGSISVSVTVKNTGKIAGKEVVQLYLTAPNQTLDKPAQELKAFAKTGLLAPGQSQVVTLTLHAGDLASFYTDKSAWVADAGEYKVQIGTSSREIAKSVSFNLAKEIVTEKTHKSLTPQVAIDEVINK</sequence>
<dbReference type="Gene3D" id="3.40.50.1700">
    <property type="entry name" value="Glycoside hydrolase family 3 C-terminal domain"/>
    <property type="match status" value="1"/>
</dbReference>
<dbReference type="EC" id="3.2.1.21" evidence="5"/>
<dbReference type="KEGG" id="mgot:MgSA37_00242"/>
<dbReference type="InterPro" id="IPR050288">
    <property type="entry name" value="Cellulose_deg_GH3"/>
</dbReference>
<accession>A0A110B0B3</accession>
<dbReference type="InterPro" id="IPR019800">
    <property type="entry name" value="Glyco_hydro_3_AS"/>
</dbReference>